<dbReference type="Pfam" id="PF05719">
    <property type="entry name" value="GPP34"/>
    <property type="match status" value="1"/>
</dbReference>
<keyword evidence="3" id="KW-0333">Golgi apparatus</keyword>
<dbReference type="GO" id="GO:0019899">
    <property type="term" value="F:enzyme binding"/>
    <property type="evidence" value="ECO:0007669"/>
    <property type="project" value="EnsemblFungi"/>
</dbReference>
<dbReference type="Proteomes" id="UP000000689">
    <property type="component" value="Chromosome 2"/>
</dbReference>
<comment type="subcellular location">
    <subcellularLocation>
        <location evidence="1">Golgi apparatus</location>
        <location evidence="1">Golgi stack membrane</location>
        <topology evidence="1">Peripheral membrane protein</topology>
        <orientation evidence="1">Cytoplasmic side</orientation>
    </subcellularLocation>
</comment>
<evidence type="ECO:0000256" key="5">
    <source>
        <dbReference type="ARBA" id="ARBA00023136"/>
    </source>
</evidence>
<feature type="compositionally biased region" description="Low complexity" evidence="8">
    <location>
        <begin position="63"/>
        <end position="81"/>
    </location>
</feature>
<gene>
    <name evidence="9" type="primary">NDAI0B05720</name>
    <name evidence="9" type="ordered locus">NDAI_0B05720</name>
</gene>
<dbReference type="AlphaFoldDB" id="G0W744"/>
<organism evidence="9 10">
    <name type="scientific">Naumovozyma dairenensis (strain ATCC 10597 / BCRC 20456 / CBS 421 / NBRC 0211 / NRRL Y-12639)</name>
    <name type="common">Saccharomyces dairenensis</name>
    <dbReference type="NCBI Taxonomy" id="1071378"/>
    <lineage>
        <taxon>Eukaryota</taxon>
        <taxon>Fungi</taxon>
        <taxon>Dikarya</taxon>
        <taxon>Ascomycota</taxon>
        <taxon>Saccharomycotina</taxon>
        <taxon>Saccharomycetes</taxon>
        <taxon>Saccharomycetales</taxon>
        <taxon>Saccharomycetaceae</taxon>
        <taxon>Naumovozyma</taxon>
    </lineage>
</organism>
<dbReference type="EMBL" id="HE580268">
    <property type="protein sequence ID" value="CCD23605.1"/>
    <property type="molecule type" value="Genomic_DNA"/>
</dbReference>
<dbReference type="GO" id="GO:0048194">
    <property type="term" value="P:Golgi vesicle budding"/>
    <property type="evidence" value="ECO:0007669"/>
    <property type="project" value="TreeGrafter"/>
</dbReference>
<dbReference type="STRING" id="1071378.G0W744"/>
<dbReference type="GO" id="GO:0045053">
    <property type="term" value="P:protein retention in Golgi apparatus"/>
    <property type="evidence" value="ECO:0007669"/>
    <property type="project" value="EnsemblFungi"/>
</dbReference>
<dbReference type="GO" id="GO:0005829">
    <property type="term" value="C:cytosol"/>
    <property type="evidence" value="ECO:0007669"/>
    <property type="project" value="EnsemblFungi"/>
</dbReference>
<evidence type="ECO:0000313" key="10">
    <source>
        <dbReference type="Proteomes" id="UP000000689"/>
    </source>
</evidence>
<dbReference type="KEGG" id="ndi:NDAI_0B05720"/>
<evidence type="ECO:0000256" key="3">
    <source>
        <dbReference type="ARBA" id="ARBA00023034"/>
    </source>
</evidence>
<protein>
    <recommendedName>
        <fullName evidence="7">Vacuolar protein sorting-associated protein 74</fullName>
    </recommendedName>
</protein>
<dbReference type="GO" id="GO:0005797">
    <property type="term" value="C:Golgi medial cisterna"/>
    <property type="evidence" value="ECO:0007669"/>
    <property type="project" value="EnsemblFungi"/>
</dbReference>
<comment type="function">
    <text evidence="6">Phosphatidylinositol-4-phosphate-binding protein that links Golgi membranes to the cytoskeleton and may participate in the tensile force required for vesicle budding from the Golgi. Thereby, may play a role in Golgi membrane trafficking and could indirectly give its flattened shape to the Golgi apparatus. May also bind to the coatomer to regulate Golgi membrane trafficking. May play a role in anterograde transport from the Golgi to the plasma membrane and regulate secretion. Mediates the cis and medial Golgi localization of mannosyltransferases through direct binding of their cytosolic domains. Involved in vacuolar protein sorting.</text>
</comment>
<dbReference type="GO" id="GO:0006487">
    <property type="term" value="P:protein N-linked glycosylation"/>
    <property type="evidence" value="ECO:0007669"/>
    <property type="project" value="EnsemblFungi"/>
</dbReference>
<evidence type="ECO:0000256" key="7">
    <source>
        <dbReference type="ARBA" id="ARBA00073084"/>
    </source>
</evidence>
<evidence type="ECO:0000256" key="8">
    <source>
        <dbReference type="SAM" id="MobiDB-lite"/>
    </source>
</evidence>
<feature type="region of interest" description="Disordered" evidence="8">
    <location>
        <begin position="63"/>
        <end position="83"/>
    </location>
</feature>
<dbReference type="InterPro" id="IPR008628">
    <property type="entry name" value="GPP34-like"/>
</dbReference>
<dbReference type="GO" id="GO:0060304">
    <property type="term" value="P:regulation of phosphatidylinositol dephosphorylation"/>
    <property type="evidence" value="ECO:0007669"/>
    <property type="project" value="EnsemblFungi"/>
</dbReference>
<reference evidence="9 10" key="1">
    <citation type="journal article" date="2011" name="Proc. Natl. Acad. Sci. U.S.A.">
        <title>Evolutionary erosion of yeast sex chromosomes by mating-type switching accidents.</title>
        <authorList>
            <person name="Gordon J.L."/>
            <person name="Armisen D."/>
            <person name="Proux-Wera E."/>
            <person name="Oheigeartaigh S.S."/>
            <person name="Byrne K.P."/>
            <person name="Wolfe K.H."/>
        </authorList>
    </citation>
    <scope>NUCLEOTIDE SEQUENCE [LARGE SCALE GENOMIC DNA]</scope>
    <source>
        <strain evidence="10">ATCC 10597 / BCRC 20456 / CBS 421 / NBRC 0211 / NRRL Y-12639</strain>
    </source>
</reference>
<sequence>MSTLQRRRRPQDGSNKGMVDVDSDNNDSSRILGSNNSNNNVSNSNTFGSSKIAYDPEEAKLLNNNNINNNNSGSNSRGGNNAVTPTLTLMEEVLLMGLRDKEGYLSFWNDNISYALRGCILIELALRGKIRILDDSARKRFDLSERLIEVKDGSKTGEVLLDETLQLMKNDEPLTIANWIDLLSGETWNIMKINYQLKQVRERLAKGLVDKGVLRTEMKNFFLFDMATHPVTDSSCKEAIKRRVLSVLVSRNMEFNYNEYFPQNTFFKIIRTIALICGAYGANVLENVLSSLDYEKSDNAIARADELIAQFSKFPFDLEKTTNTNVSVNLNRLVQQELDENPGYDLQLEVIAGVIEVFSRMDTLL</sequence>
<dbReference type="GO" id="GO:0000139">
    <property type="term" value="C:Golgi membrane"/>
    <property type="evidence" value="ECO:0007669"/>
    <property type="project" value="GOC"/>
</dbReference>
<keyword evidence="5" id="KW-0472">Membrane</keyword>
<evidence type="ECO:0000313" key="9">
    <source>
        <dbReference type="EMBL" id="CCD23605.1"/>
    </source>
</evidence>
<evidence type="ECO:0000256" key="2">
    <source>
        <dbReference type="ARBA" id="ARBA00007284"/>
    </source>
</evidence>
<dbReference type="GO" id="GO:0032580">
    <property type="term" value="C:Golgi cisterna membrane"/>
    <property type="evidence" value="ECO:0007669"/>
    <property type="project" value="UniProtKB-SubCell"/>
</dbReference>
<dbReference type="GO" id="GO:0030968">
    <property type="term" value="P:endoplasmic reticulum unfolded protein response"/>
    <property type="evidence" value="ECO:0007669"/>
    <property type="project" value="EnsemblFungi"/>
</dbReference>
<dbReference type="HOGENOM" id="CLU_036311_1_1_1"/>
<dbReference type="GO" id="GO:0070273">
    <property type="term" value="F:phosphatidylinositol-4-phosphate binding"/>
    <property type="evidence" value="ECO:0007669"/>
    <property type="project" value="EnsemblFungi"/>
</dbReference>
<evidence type="ECO:0000256" key="4">
    <source>
        <dbReference type="ARBA" id="ARBA00023121"/>
    </source>
</evidence>
<dbReference type="PANTHER" id="PTHR12704">
    <property type="entry name" value="TRANS-GOLGI PROTEIN GMX33"/>
    <property type="match status" value="1"/>
</dbReference>
<dbReference type="OMA" id="GETWNLL"/>
<dbReference type="PANTHER" id="PTHR12704:SF2">
    <property type="entry name" value="GOLGI PHOSPHOPROTEIN 3 HOMOLOG SAURON"/>
    <property type="match status" value="1"/>
</dbReference>
<feature type="compositionally biased region" description="Low complexity" evidence="8">
    <location>
        <begin position="26"/>
        <end position="49"/>
    </location>
</feature>
<evidence type="ECO:0000256" key="6">
    <source>
        <dbReference type="ARBA" id="ARBA00058727"/>
    </source>
</evidence>
<evidence type="ECO:0000256" key="1">
    <source>
        <dbReference type="ARBA" id="ARBA00004344"/>
    </source>
</evidence>
<dbReference type="RefSeq" id="XP_003668848.1">
    <property type="nucleotide sequence ID" value="XM_003668800.1"/>
</dbReference>
<dbReference type="Gene3D" id="1.10.3630.10">
    <property type="entry name" value="yeast vps74-n-term truncation variant domain like"/>
    <property type="match status" value="1"/>
</dbReference>
<keyword evidence="4" id="KW-0446">Lipid-binding</keyword>
<dbReference type="GO" id="GO:0043001">
    <property type="term" value="P:Golgi to plasma membrane protein transport"/>
    <property type="evidence" value="ECO:0007669"/>
    <property type="project" value="TreeGrafter"/>
</dbReference>
<proteinExistence type="inferred from homology"/>
<dbReference type="GO" id="GO:0006890">
    <property type="term" value="P:retrograde vesicle-mediated transport, Golgi to endoplasmic reticulum"/>
    <property type="evidence" value="ECO:0007669"/>
    <property type="project" value="EnsemblFungi"/>
</dbReference>
<comment type="similarity">
    <text evidence="2">Belongs to the GOLPH3/VPS74 family.</text>
</comment>
<dbReference type="FunFam" id="1.10.3630.10:FF:000002">
    <property type="entry name" value="Vacuolar sorting-associated 74 protein"/>
    <property type="match status" value="1"/>
</dbReference>
<dbReference type="InterPro" id="IPR038261">
    <property type="entry name" value="GPP34-like_sf"/>
</dbReference>
<dbReference type="GO" id="GO:0007030">
    <property type="term" value="P:Golgi organization"/>
    <property type="evidence" value="ECO:0007669"/>
    <property type="project" value="TreeGrafter"/>
</dbReference>
<keyword evidence="10" id="KW-1185">Reference proteome</keyword>
<feature type="region of interest" description="Disordered" evidence="8">
    <location>
        <begin position="1"/>
        <end position="49"/>
    </location>
</feature>
<dbReference type="eggNOG" id="KOG3983">
    <property type="taxonomic scope" value="Eukaryota"/>
</dbReference>
<dbReference type="GO" id="GO:0005802">
    <property type="term" value="C:trans-Golgi network"/>
    <property type="evidence" value="ECO:0007669"/>
    <property type="project" value="EnsemblFungi"/>
</dbReference>
<dbReference type="GO" id="GO:0035269">
    <property type="term" value="P:protein O-linked glycosylation via mannose"/>
    <property type="evidence" value="ECO:0007669"/>
    <property type="project" value="EnsemblFungi"/>
</dbReference>
<name>G0W744_NAUDC</name>
<dbReference type="OrthoDB" id="2189106at2759"/>
<accession>G0W744</accession>
<dbReference type="GeneID" id="11497775"/>